<protein>
    <submittedName>
        <fullName evidence="2">Hexon protein</fullName>
    </submittedName>
</protein>
<name>A0AAD9BMZ1_DISEL</name>
<evidence type="ECO:0000256" key="1">
    <source>
        <dbReference type="SAM" id="MobiDB-lite"/>
    </source>
</evidence>
<evidence type="ECO:0000313" key="3">
    <source>
        <dbReference type="Proteomes" id="UP001228049"/>
    </source>
</evidence>
<dbReference type="AlphaFoldDB" id="A0AAD9BMZ1"/>
<accession>A0AAD9BMZ1</accession>
<gene>
    <name evidence="2" type="ORF">KUDE01_030121</name>
</gene>
<keyword evidence="3" id="KW-1185">Reference proteome</keyword>
<dbReference type="EMBL" id="JASDAP010000020">
    <property type="protein sequence ID" value="KAK1886406.1"/>
    <property type="molecule type" value="Genomic_DNA"/>
</dbReference>
<feature type="non-terminal residue" evidence="2">
    <location>
        <position position="1"/>
    </location>
</feature>
<comment type="caution">
    <text evidence="2">The sequence shown here is derived from an EMBL/GenBank/DDBJ whole genome shotgun (WGS) entry which is preliminary data.</text>
</comment>
<feature type="region of interest" description="Disordered" evidence="1">
    <location>
        <begin position="1"/>
        <end position="20"/>
    </location>
</feature>
<evidence type="ECO:0000313" key="2">
    <source>
        <dbReference type="EMBL" id="KAK1886406.1"/>
    </source>
</evidence>
<sequence>MGPVHDVPSDTAQPAEEQHDLHYSSIHFPQNQEDALYSNIGRVQPHRQTEEEEDMVEYTAVKTPGKKKAVSSTTEVNEPIETVELDPLSVYENVSDLNMVSAEQTEEPEEQEDLLDPLSVYENVSDLTWSLQNRQKNQRSRRTWCE</sequence>
<dbReference type="Proteomes" id="UP001228049">
    <property type="component" value="Unassembled WGS sequence"/>
</dbReference>
<reference evidence="2" key="1">
    <citation type="submission" date="2023-04" db="EMBL/GenBank/DDBJ databases">
        <title>Chromosome-level genome of Chaenocephalus aceratus.</title>
        <authorList>
            <person name="Park H."/>
        </authorList>
    </citation>
    <scope>NUCLEOTIDE SEQUENCE</scope>
    <source>
        <strain evidence="2">DE</strain>
        <tissue evidence="2">Muscle</tissue>
    </source>
</reference>
<organism evidence="2 3">
    <name type="scientific">Dissostichus eleginoides</name>
    <name type="common">Patagonian toothfish</name>
    <name type="synonym">Dissostichus amissus</name>
    <dbReference type="NCBI Taxonomy" id="100907"/>
    <lineage>
        <taxon>Eukaryota</taxon>
        <taxon>Metazoa</taxon>
        <taxon>Chordata</taxon>
        <taxon>Craniata</taxon>
        <taxon>Vertebrata</taxon>
        <taxon>Euteleostomi</taxon>
        <taxon>Actinopterygii</taxon>
        <taxon>Neopterygii</taxon>
        <taxon>Teleostei</taxon>
        <taxon>Neoteleostei</taxon>
        <taxon>Acanthomorphata</taxon>
        <taxon>Eupercaria</taxon>
        <taxon>Perciformes</taxon>
        <taxon>Notothenioidei</taxon>
        <taxon>Nototheniidae</taxon>
        <taxon>Dissostichus</taxon>
    </lineage>
</organism>
<proteinExistence type="predicted"/>